<dbReference type="EMBL" id="CAXHTB010000015">
    <property type="protein sequence ID" value="CAL0320702.1"/>
    <property type="molecule type" value="Genomic_DNA"/>
</dbReference>
<evidence type="ECO:0000259" key="3">
    <source>
        <dbReference type="Pfam" id="PF11250"/>
    </source>
</evidence>
<proteinExistence type="inferred from homology"/>
<feature type="domain" description="FAF" evidence="3">
    <location>
        <begin position="188"/>
        <end position="241"/>
    </location>
</feature>
<reference evidence="4 5" key="1">
    <citation type="submission" date="2024-03" db="EMBL/GenBank/DDBJ databases">
        <authorList>
            <person name="Martinez-Hernandez J."/>
        </authorList>
    </citation>
    <scope>NUCLEOTIDE SEQUENCE [LARGE SCALE GENOMIC DNA]</scope>
</reference>
<accession>A0AAV1XHU5</accession>
<feature type="region of interest" description="Disordered" evidence="2">
    <location>
        <begin position="283"/>
        <end position="311"/>
    </location>
</feature>
<dbReference type="AlphaFoldDB" id="A0AAV1XHU5"/>
<keyword evidence="5" id="KW-1185">Reference proteome</keyword>
<sequence>MLKMMYIVRKGGNYPVTLVVCHGLQSHLESQILESRTLRLRLPSSKLQPIDLALKSCLRDSNIKTHLEEENNKKETETSTPLSSKPNDMSGWNFLEALSNVTTKEPSSQYVHPQQNRSSLVLSPRSLELCTENLGSESGSDIVHNDIDINMNMNMLSSLDYYVGGNIEAMEEMKPCKNLAPKKGKAMNFPPPLTTITGSESLTLRPHREDGRLVIEVTKAPPMSASYFHAERSNGCLQLRFSNNHIPCFDPEEEEEEDDDVDDLMENKLELDPITLSYEVFDEESDSEMKGQMRDIEEGEEVEEEEEEDDVNVGIECEMRMEKYEWPRRCKDGVMVMNMKTMNCY</sequence>
<dbReference type="InterPro" id="IPR021410">
    <property type="entry name" value="FAF"/>
</dbReference>
<evidence type="ECO:0000256" key="2">
    <source>
        <dbReference type="SAM" id="MobiDB-lite"/>
    </source>
</evidence>
<evidence type="ECO:0000256" key="1">
    <source>
        <dbReference type="ARBA" id="ARBA00008690"/>
    </source>
</evidence>
<feature type="compositionally biased region" description="Basic and acidic residues" evidence="2">
    <location>
        <begin position="65"/>
        <end position="77"/>
    </location>
</feature>
<comment type="caution">
    <text evidence="4">The sequence shown here is derived from an EMBL/GenBank/DDBJ whole genome shotgun (WGS) entry which is preliminary data.</text>
</comment>
<feature type="compositionally biased region" description="Acidic residues" evidence="2">
    <location>
        <begin position="297"/>
        <end position="311"/>
    </location>
</feature>
<comment type="similarity">
    <text evidence="1">Belongs to the fantastic four family.</text>
</comment>
<organism evidence="4 5">
    <name type="scientific">Lupinus luteus</name>
    <name type="common">European yellow lupine</name>
    <dbReference type="NCBI Taxonomy" id="3873"/>
    <lineage>
        <taxon>Eukaryota</taxon>
        <taxon>Viridiplantae</taxon>
        <taxon>Streptophyta</taxon>
        <taxon>Embryophyta</taxon>
        <taxon>Tracheophyta</taxon>
        <taxon>Spermatophyta</taxon>
        <taxon>Magnoliopsida</taxon>
        <taxon>eudicotyledons</taxon>
        <taxon>Gunneridae</taxon>
        <taxon>Pentapetalae</taxon>
        <taxon>rosids</taxon>
        <taxon>fabids</taxon>
        <taxon>Fabales</taxon>
        <taxon>Fabaceae</taxon>
        <taxon>Papilionoideae</taxon>
        <taxon>50 kb inversion clade</taxon>
        <taxon>genistoids sensu lato</taxon>
        <taxon>core genistoids</taxon>
        <taxon>Genisteae</taxon>
        <taxon>Lupinus</taxon>
    </lineage>
</organism>
<dbReference type="Pfam" id="PF11250">
    <property type="entry name" value="FAF"/>
    <property type="match status" value="1"/>
</dbReference>
<feature type="compositionally biased region" description="Basic and acidic residues" evidence="2">
    <location>
        <begin position="287"/>
        <end position="296"/>
    </location>
</feature>
<protein>
    <recommendedName>
        <fullName evidence="3">FAF domain-containing protein</fullName>
    </recommendedName>
</protein>
<dbReference type="Proteomes" id="UP001497480">
    <property type="component" value="Unassembled WGS sequence"/>
</dbReference>
<evidence type="ECO:0000313" key="5">
    <source>
        <dbReference type="Proteomes" id="UP001497480"/>
    </source>
</evidence>
<dbReference type="PANTHER" id="PTHR33155:SF53">
    <property type="entry name" value="FANTASTIC FOUR-LIKE PROTEIN"/>
    <property type="match status" value="1"/>
</dbReference>
<evidence type="ECO:0000313" key="4">
    <source>
        <dbReference type="EMBL" id="CAL0320702.1"/>
    </source>
</evidence>
<feature type="region of interest" description="Disordered" evidence="2">
    <location>
        <begin position="65"/>
        <end position="90"/>
    </location>
</feature>
<name>A0AAV1XHU5_LUPLU</name>
<dbReference type="InterPro" id="IPR046431">
    <property type="entry name" value="FAF_dom"/>
</dbReference>
<gene>
    <name evidence="4" type="ORF">LLUT_LOCUS21762</name>
</gene>
<dbReference type="PANTHER" id="PTHR33155">
    <property type="entry name" value="FANTASTIC FOUR-LIKE PROTEIN (DUF3049)"/>
    <property type="match status" value="1"/>
</dbReference>